<accession>A0A9W9TMU9</accession>
<dbReference type="GO" id="GO:0090575">
    <property type="term" value="C:RNA polymerase II transcription regulator complex"/>
    <property type="evidence" value="ECO:0007669"/>
    <property type="project" value="TreeGrafter"/>
</dbReference>
<dbReference type="SUPFAM" id="SSF57959">
    <property type="entry name" value="Leucine zipper domain"/>
    <property type="match status" value="1"/>
</dbReference>
<dbReference type="GO" id="GO:0000976">
    <property type="term" value="F:transcription cis-regulatory region binding"/>
    <property type="evidence" value="ECO:0007669"/>
    <property type="project" value="InterPro"/>
</dbReference>
<dbReference type="InterPro" id="IPR046347">
    <property type="entry name" value="bZIP_sf"/>
</dbReference>
<organism evidence="5 6">
    <name type="scientific">Penicillium chermesinum</name>
    <dbReference type="NCBI Taxonomy" id="63820"/>
    <lineage>
        <taxon>Eukaryota</taxon>
        <taxon>Fungi</taxon>
        <taxon>Dikarya</taxon>
        <taxon>Ascomycota</taxon>
        <taxon>Pezizomycotina</taxon>
        <taxon>Eurotiomycetes</taxon>
        <taxon>Eurotiomycetidae</taxon>
        <taxon>Eurotiales</taxon>
        <taxon>Aspergillaceae</taxon>
        <taxon>Penicillium</taxon>
    </lineage>
</organism>
<evidence type="ECO:0000256" key="3">
    <source>
        <dbReference type="SAM" id="MobiDB-lite"/>
    </source>
</evidence>
<dbReference type="InterPro" id="IPR004827">
    <property type="entry name" value="bZIP"/>
</dbReference>
<evidence type="ECO:0000256" key="2">
    <source>
        <dbReference type="ARBA" id="ARBA00023242"/>
    </source>
</evidence>
<feature type="region of interest" description="Disordered" evidence="3">
    <location>
        <begin position="108"/>
        <end position="144"/>
    </location>
</feature>
<dbReference type="AlphaFoldDB" id="A0A9W9TMU9"/>
<proteinExistence type="predicted"/>
<dbReference type="Proteomes" id="UP001150941">
    <property type="component" value="Unassembled WGS sequence"/>
</dbReference>
<evidence type="ECO:0000313" key="5">
    <source>
        <dbReference type="EMBL" id="KAJ5232341.1"/>
    </source>
</evidence>
<dbReference type="OrthoDB" id="10261951at2759"/>
<keyword evidence="6" id="KW-1185">Reference proteome</keyword>
<dbReference type="InterPro" id="IPR050936">
    <property type="entry name" value="AP-1-like"/>
</dbReference>
<dbReference type="PANTHER" id="PTHR40621:SF6">
    <property type="entry name" value="AP-1-LIKE TRANSCRIPTION FACTOR YAP1-RELATED"/>
    <property type="match status" value="1"/>
</dbReference>
<feature type="domain" description="BZIP" evidence="4">
    <location>
        <begin position="32"/>
        <end position="46"/>
    </location>
</feature>
<gene>
    <name evidence="5" type="ORF">N7468_005297</name>
</gene>
<dbReference type="GO" id="GO:0001228">
    <property type="term" value="F:DNA-binding transcription activator activity, RNA polymerase II-specific"/>
    <property type="evidence" value="ECO:0007669"/>
    <property type="project" value="TreeGrafter"/>
</dbReference>
<reference evidence="5" key="1">
    <citation type="submission" date="2022-11" db="EMBL/GenBank/DDBJ databases">
        <authorList>
            <person name="Petersen C."/>
        </authorList>
    </citation>
    <scope>NUCLEOTIDE SEQUENCE</scope>
    <source>
        <strain evidence="5">IBT 19713</strain>
    </source>
</reference>
<dbReference type="PROSITE" id="PS00036">
    <property type="entry name" value="BZIP_BASIC"/>
    <property type="match status" value="1"/>
</dbReference>
<sequence length="272" mass="29986">MLAASQVRISTKSTAPSLSFDRPHTLTIAGDRRLRNRLAQRAFRRRQADRLRTLLDRADATQRPQDETIQMLQDENSRLRKNLLEVQTKLARLVATMQSLTGTVTDALKYSSNGDTEPIDQETASAEPEPGPEPQTKKNSKPSADFSLEDAFTLDTDDFTSIHGLENTLVPTKPFPTEDTETAEVAIGLSSPASKLAANFDSLAQQIPSIWSFEYQMGIDPYASALAGTEESSAVIGRGWHESNSPFSDHINVLQGIMKSKIERTARPTISL</sequence>
<keyword evidence="2" id="KW-0539">Nucleus</keyword>
<evidence type="ECO:0000259" key="4">
    <source>
        <dbReference type="PROSITE" id="PS00036"/>
    </source>
</evidence>
<comment type="caution">
    <text evidence="5">The sequence shown here is derived from an EMBL/GenBank/DDBJ whole genome shotgun (WGS) entry which is preliminary data.</text>
</comment>
<reference evidence="5" key="2">
    <citation type="journal article" date="2023" name="IMA Fungus">
        <title>Comparative genomic study of the Penicillium genus elucidates a diverse pangenome and 15 lateral gene transfer events.</title>
        <authorList>
            <person name="Petersen C."/>
            <person name="Sorensen T."/>
            <person name="Nielsen M.R."/>
            <person name="Sondergaard T.E."/>
            <person name="Sorensen J.L."/>
            <person name="Fitzpatrick D.A."/>
            <person name="Frisvad J.C."/>
            <person name="Nielsen K.L."/>
        </authorList>
    </citation>
    <scope>NUCLEOTIDE SEQUENCE</scope>
    <source>
        <strain evidence="5">IBT 19713</strain>
    </source>
</reference>
<evidence type="ECO:0000256" key="1">
    <source>
        <dbReference type="ARBA" id="ARBA00004123"/>
    </source>
</evidence>
<dbReference type="EMBL" id="JAPQKS010000004">
    <property type="protein sequence ID" value="KAJ5232341.1"/>
    <property type="molecule type" value="Genomic_DNA"/>
</dbReference>
<dbReference type="Gene3D" id="1.20.5.170">
    <property type="match status" value="1"/>
</dbReference>
<dbReference type="CDD" id="cd14688">
    <property type="entry name" value="bZIP_YAP"/>
    <property type="match status" value="1"/>
</dbReference>
<name>A0A9W9TMU9_9EURO</name>
<comment type="subcellular location">
    <subcellularLocation>
        <location evidence="1">Nucleus</location>
    </subcellularLocation>
</comment>
<dbReference type="PANTHER" id="PTHR40621">
    <property type="entry name" value="TRANSCRIPTION FACTOR KAPC-RELATED"/>
    <property type="match status" value="1"/>
</dbReference>
<dbReference type="GeneID" id="83201897"/>
<protein>
    <recommendedName>
        <fullName evidence="4">BZIP domain-containing protein</fullName>
    </recommendedName>
</protein>
<evidence type="ECO:0000313" key="6">
    <source>
        <dbReference type="Proteomes" id="UP001150941"/>
    </source>
</evidence>
<dbReference type="RefSeq" id="XP_058330334.1">
    <property type="nucleotide sequence ID" value="XM_058474594.1"/>
</dbReference>